<keyword evidence="7" id="KW-0560">Oxidoreductase</keyword>
<dbReference type="Pfam" id="PF08022">
    <property type="entry name" value="FAD_binding_8"/>
    <property type="match status" value="1"/>
</dbReference>
<dbReference type="Proteomes" id="UP000813385">
    <property type="component" value="Unassembled WGS sequence"/>
</dbReference>
<dbReference type="AlphaFoldDB" id="A0A8K0THS5"/>
<dbReference type="PANTHER" id="PTHR32361:SF9">
    <property type="entry name" value="FERRIC REDUCTASE TRANSMEMBRANE COMPONENT 3-RELATED"/>
    <property type="match status" value="1"/>
</dbReference>
<organism evidence="13 14">
    <name type="scientific">Plectosphaerella cucumerina</name>
    <dbReference type="NCBI Taxonomy" id="40658"/>
    <lineage>
        <taxon>Eukaryota</taxon>
        <taxon>Fungi</taxon>
        <taxon>Dikarya</taxon>
        <taxon>Ascomycota</taxon>
        <taxon>Pezizomycotina</taxon>
        <taxon>Sordariomycetes</taxon>
        <taxon>Hypocreomycetidae</taxon>
        <taxon>Glomerellales</taxon>
        <taxon>Plectosphaerellaceae</taxon>
        <taxon>Plectosphaerella</taxon>
    </lineage>
</organism>
<gene>
    <name evidence="13" type="ORF">B0T11DRAFT_280659</name>
</gene>
<dbReference type="InterPro" id="IPR051410">
    <property type="entry name" value="Ferric/Cupric_Reductase"/>
</dbReference>
<keyword evidence="5" id="KW-0249">Electron transport</keyword>
<feature type="transmembrane region" description="Helical" evidence="11">
    <location>
        <begin position="79"/>
        <end position="101"/>
    </location>
</feature>
<evidence type="ECO:0000256" key="8">
    <source>
        <dbReference type="ARBA" id="ARBA00023065"/>
    </source>
</evidence>
<comment type="similarity">
    <text evidence="2">Belongs to the ferric reductase (FRE) family.</text>
</comment>
<dbReference type="InterPro" id="IPR013130">
    <property type="entry name" value="Fe3_Rdtase_TM_dom"/>
</dbReference>
<evidence type="ECO:0000256" key="10">
    <source>
        <dbReference type="ARBA" id="ARBA00023180"/>
    </source>
</evidence>
<evidence type="ECO:0000256" key="7">
    <source>
        <dbReference type="ARBA" id="ARBA00023002"/>
    </source>
</evidence>
<dbReference type="GO" id="GO:0015677">
    <property type="term" value="P:copper ion import"/>
    <property type="evidence" value="ECO:0007669"/>
    <property type="project" value="TreeGrafter"/>
</dbReference>
<dbReference type="SUPFAM" id="SSF52343">
    <property type="entry name" value="Ferredoxin reductase-like, C-terminal NADP-linked domain"/>
    <property type="match status" value="1"/>
</dbReference>
<dbReference type="EMBL" id="JAGPXD010000003">
    <property type="protein sequence ID" value="KAH7362349.1"/>
    <property type="molecule type" value="Genomic_DNA"/>
</dbReference>
<keyword evidence="8" id="KW-0406">Ion transport</keyword>
<evidence type="ECO:0000256" key="4">
    <source>
        <dbReference type="ARBA" id="ARBA00022692"/>
    </source>
</evidence>
<name>A0A8K0THS5_9PEZI</name>
<evidence type="ECO:0000256" key="2">
    <source>
        <dbReference type="ARBA" id="ARBA00006278"/>
    </source>
</evidence>
<dbReference type="PANTHER" id="PTHR32361">
    <property type="entry name" value="FERRIC/CUPRIC REDUCTASE TRANSMEMBRANE COMPONENT"/>
    <property type="match status" value="1"/>
</dbReference>
<dbReference type="SFLD" id="SFLDG01168">
    <property type="entry name" value="Ferric_reductase_subgroup_(FRE"/>
    <property type="match status" value="1"/>
</dbReference>
<feature type="transmembrane region" description="Helical" evidence="11">
    <location>
        <begin position="20"/>
        <end position="38"/>
    </location>
</feature>
<keyword evidence="4 11" id="KW-0812">Transmembrane</keyword>
<keyword evidence="10" id="KW-0325">Glycoprotein</keyword>
<dbReference type="GO" id="GO:0006879">
    <property type="term" value="P:intracellular iron ion homeostasis"/>
    <property type="evidence" value="ECO:0007669"/>
    <property type="project" value="TreeGrafter"/>
</dbReference>
<feature type="transmembrane region" description="Helical" evidence="11">
    <location>
        <begin position="186"/>
        <end position="204"/>
    </location>
</feature>
<evidence type="ECO:0000256" key="9">
    <source>
        <dbReference type="ARBA" id="ARBA00023136"/>
    </source>
</evidence>
<protein>
    <submittedName>
        <fullName evidence="13">Ferric reductase NAD binding domain-containing protein</fullName>
    </submittedName>
</protein>
<evidence type="ECO:0000256" key="6">
    <source>
        <dbReference type="ARBA" id="ARBA00022989"/>
    </source>
</evidence>
<dbReference type="Gene3D" id="3.40.50.80">
    <property type="entry name" value="Nucleotide-binding domain of ferredoxin-NADP reductase (FNR) module"/>
    <property type="match status" value="1"/>
</dbReference>
<evidence type="ECO:0000313" key="13">
    <source>
        <dbReference type="EMBL" id="KAH7362349.1"/>
    </source>
</evidence>
<evidence type="ECO:0000256" key="1">
    <source>
        <dbReference type="ARBA" id="ARBA00004141"/>
    </source>
</evidence>
<sequence>MSAPKIPFPKQLRNEQAVTIYAGFLSGLIVCVALARWWHAWCNRTSPPSSVGSLSRRTRLLITSTLERRTPWPWFGRPSVGLVALVGVYLTGNVILCHTLLSSHAINHFASRYGWMGAANMSLCVFFGLKNTPLSLISRASHATINILHRIVGYVAVLLIVLHAIVYLFHFGGQGKWDQFIRPSDLAGIGAGIAMLTLLVFGLYRHRNYELFYVSHVVGFVLTLGLVYLHRPNWAKKLPIVMMFMGGIWVVDRIIRAARVLRNLLNNTATVYPLPGGGTRVLIQKLCSEDAPGSHVYLWIPGLRFFQMHPFTVVSSGRSGLELVVKSHNGFTRALGDLAIDHPGNAAWVSVDGPYASLPDTTAYDKLVLIAGGSGAAFTFGLMNRMLRHPERLASQTIEFIWAVKHTEQLVWFAKHLKNLTRPGSAVKVMVFVTNAQPNEDIFVLPDLSKYEGDEEDREEEPLLRGATSRSVEDFVGLSIEYGKLDVEAVVSDAVISADGNHRILISTCGPKTLMDAVRDSVDMHCRKTSNSIDVHCEDFGS</sequence>
<dbReference type="Pfam" id="PF01794">
    <property type="entry name" value="Ferric_reduct"/>
    <property type="match status" value="1"/>
</dbReference>
<keyword evidence="3" id="KW-0813">Transport</keyword>
<proteinExistence type="inferred from homology"/>
<dbReference type="InterPro" id="IPR013112">
    <property type="entry name" value="FAD-bd_8"/>
</dbReference>
<evidence type="ECO:0000256" key="5">
    <source>
        <dbReference type="ARBA" id="ARBA00022982"/>
    </source>
</evidence>
<keyword evidence="14" id="KW-1185">Reference proteome</keyword>
<feature type="transmembrane region" description="Helical" evidence="11">
    <location>
        <begin position="113"/>
        <end position="130"/>
    </location>
</feature>
<evidence type="ECO:0000256" key="3">
    <source>
        <dbReference type="ARBA" id="ARBA00022448"/>
    </source>
</evidence>
<evidence type="ECO:0000313" key="14">
    <source>
        <dbReference type="Proteomes" id="UP000813385"/>
    </source>
</evidence>
<keyword evidence="9 11" id="KW-0472">Membrane</keyword>
<keyword evidence="6 11" id="KW-1133">Transmembrane helix</keyword>
<evidence type="ECO:0000256" key="11">
    <source>
        <dbReference type="SAM" id="Phobius"/>
    </source>
</evidence>
<evidence type="ECO:0000259" key="12">
    <source>
        <dbReference type="PROSITE" id="PS51384"/>
    </source>
</evidence>
<dbReference type="CDD" id="cd06186">
    <property type="entry name" value="NOX_Duox_like_FAD_NADP"/>
    <property type="match status" value="1"/>
</dbReference>
<comment type="subcellular location">
    <subcellularLocation>
        <location evidence="1">Membrane</location>
        <topology evidence="1">Multi-pass membrane protein</topology>
    </subcellularLocation>
</comment>
<dbReference type="GO" id="GO:0005886">
    <property type="term" value="C:plasma membrane"/>
    <property type="evidence" value="ECO:0007669"/>
    <property type="project" value="TreeGrafter"/>
</dbReference>
<dbReference type="GO" id="GO:0000293">
    <property type="term" value="F:ferric-chelate reductase activity"/>
    <property type="evidence" value="ECO:0007669"/>
    <property type="project" value="UniProtKB-ARBA"/>
</dbReference>
<dbReference type="InterPro" id="IPR017927">
    <property type="entry name" value="FAD-bd_FR_type"/>
</dbReference>
<accession>A0A8K0THS5</accession>
<dbReference type="InterPro" id="IPR013121">
    <property type="entry name" value="Fe_red_NAD-bd_6"/>
</dbReference>
<reference evidence="13" key="1">
    <citation type="journal article" date="2021" name="Nat. Commun.">
        <title>Genetic determinants of endophytism in the Arabidopsis root mycobiome.</title>
        <authorList>
            <person name="Mesny F."/>
            <person name="Miyauchi S."/>
            <person name="Thiergart T."/>
            <person name="Pickel B."/>
            <person name="Atanasova L."/>
            <person name="Karlsson M."/>
            <person name="Huettel B."/>
            <person name="Barry K.W."/>
            <person name="Haridas S."/>
            <person name="Chen C."/>
            <person name="Bauer D."/>
            <person name="Andreopoulos W."/>
            <person name="Pangilinan J."/>
            <person name="LaButti K."/>
            <person name="Riley R."/>
            <person name="Lipzen A."/>
            <person name="Clum A."/>
            <person name="Drula E."/>
            <person name="Henrissat B."/>
            <person name="Kohler A."/>
            <person name="Grigoriev I.V."/>
            <person name="Martin F.M."/>
            <person name="Hacquard S."/>
        </authorList>
    </citation>
    <scope>NUCLEOTIDE SEQUENCE</scope>
    <source>
        <strain evidence="13">MPI-CAGE-AT-0016</strain>
    </source>
</reference>
<feature type="domain" description="FAD-binding FR-type" evidence="12">
    <location>
        <begin position="247"/>
        <end position="361"/>
    </location>
</feature>
<dbReference type="InterPro" id="IPR039261">
    <property type="entry name" value="FNR_nucleotide-bd"/>
</dbReference>
<dbReference type="PROSITE" id="PS51384">
    <property type="entry name" value="FAD_FR"/>
    <property type="match status" value="1"/>
</dbReference>
<feature type="transmembrane region" description="Helical" evidence="11">
    <location>
        <begin position="211"/>
        <end position="231"/>
    </location>
</feature>
<dbReference type="OrthoDB" id="10006946at2759"/>
<comment type="caution">
    <text evidence="13">The sequence shown here is derived from an EMBL/GenBank/DDBJ whole genome shotgun (WGS) entry which is preliminary data.</text>
</comment>
<dbReference type="GO" id="GO:0006826">
    <property type="term" value="P:iron ion transport"/>
    <property type="evidence" value="ECO:0007669"/>
    <property type="project" value="TreeGrafter"/>
</dbReference>
<feature type="transmembrane region" description="Helical" evidence="11">
    <location>
        <begin position="151"/>
        <end position="171"/>
    </location>
</feature>
<dbReference type="SFLD" id="SFLDS00052">
    <property type="entry name" value="Ferric_Reductase_Domain"/>
    <property type="match status" value="1"/>
</dbReference>
<dbReference type="Pfam" id="PF08030">
    <property type="entry name" value="NAD_binding_6"/>
    <property type="match status" value="1"/>
</dbReference>